<evidence type="ECO:0000313" key="2">
    <source>
        <dbReference type="EMBL" id="MQM17396.1"/>
    </source>
</evidence>
<dbReference type="Proteomes" id="UP000652761">
    <property type="component" value="Unassembled WGS sequence"/>
</dbReference>
<dbReference type="AlphaFoldDB" id="A0A843XDJ3"/>
<comment type="caution">
    <text evidence="2">The sequence shown here is derived from an EMBL/GenBank/DDBJ whole genome shotgun (WGS) entry which is preliminary data.</text>
</comment>
<feature type="region of interest" description="Disordered" evidence="1">
    <location>
        <begin position="19"/>
        <end position="47"/>
    </location>
</feature>
<keyword evidence="3" id="KW-1185">Reference proteome</keyword>
<accession>A0A843XDJ3</accession>
<dbReference type="EMBL" id="NMUH01007507">
    <property type="protein sequence ID" value="MQM17396.1"/>
    <property type="molecule type" value="Genomic_DNA"/>
</dbReference>
<evidence type="ECO:0000256" key="1">
    <source>
        <dbReference type="SAM" id="MobiDB-lite"/>
    </source>
</evidence>
<sequence length="182" mass="19846">MPPPTSTFFTLRVALLAPSTGPPSLPQHLGHPTSRLGRAGRGRVASPQKSKHCCCRHQVGSCPDIEPGLRRPWKMGRGWLEGEVGTAVAGVPRQGGDVGGVVDDQDAPRFSCSPPALWPAPFPLSTVPPPRIGPGSTWRFSFFFLYQNTYHRDSSLPKAGALELIEFYSIIELKYCKRNALL</sequence>
<evidence type="ECO:0000313" key="3">
    <source>
        <dbReference type="Proteomes" id="UP000652761"/>
    </source>
</evidence>
<protein>
    <submittedName>
        <fullName evidence="2">Uncharacterized protein</fullName>
    </submittedName>
</protein>
<proteinExistence type="predicted"/>
<name>A0A843XDJ3_COLES</name>
<reference evidence="2" key="1">
    <citation type="submission" date="2017-07" db="EMBL/GenBank/DDBJ databases">
        <title>Taro Niue Genome Assembly and Annotation.</title>
        <authorList>
            <person name="Atibalentja N."/>
            <person name="Keating K."/>
            <person name="Fields C.J."/>
        </authorList>
    </citation>
    <scope>NUCLEOTIDE SEQUENCE</scope>
    <source>
        <strain evidence="2">Niue_2</strain>
        <tissue evidence="2">Leaf</tissue>
    </source>
</reference>
<organism evidence="2 3">
    <name type="scientific">Colocasia esculenta</name>
    <name type="common">Wild taro</name>
    <name type="synonym">Arum esculentum</name>
    <dbReference type="NCBI Taxonomy" id="4460"/>
    <lineage>
        <taxon>Eukaryota</taxon>
        <taxon>Viridiplantae</taxon>
        <taxon>Streptophyta</taxon>
        <taxon>Embryophyta</taxon>
        <taxon>Tracheophyta</taxon>
        <taxon>Spermatophyta</taxon>
        <taxon>Magnoliopsida</taxon>
        <taxon>Liliopsida</taxon>
        <taxon>Araceae</taxon>
        <taxon>Aroideae</taxon>
        <taxon>Colocasieae</taxon>
        <taxon>Colocasia</taxon>
    </lineage>
</organism>
<feature type="non-terminal residue" evidence="2">
    <location>
        <position position="1"/>
    </location>
</feature>
<gene>
    <name evidence="2" type="ORF">Taro_050367</name>
</gene>